<dbReference type="PANTHER" id="PTHR45661:SF3">
    <property type="entry name" value="IG-LIKE DOMAIN-CONTAINING PROTEIN"/>
    <property type="match status" value="1"/>
</dbReference>
<keyword evidence="4" id="KW-1185">Reference proteome</keyword>
<dbReference type="PANTHER" id="PTHR45661">
    <property type="entry name" value="SURFACE ANTIGEN"/>
    <property type="match status" value="1"/>
</dbReference>
<accession>A0ABT3BQ65</accession>
<reference evidence="3 4" key="1">
    <citation type="journal article" date="2020" name="Int. J. Syst. Evol. Microbiol.">
        <title>Ureaplasma miroungigenitalium sp. nov. isolated from northern elephant seals (Mirounga angustirostris) and Ureaplasma zalophigenitalium sp. nov. isolated from California sea lions (Zalophus californianus).</title>
        <authorList>
            <person name="Volokhov D.V."/>
            <person name="Gulland F.M."/>
            <person name="Gao Y."/>
            <person name="Chizhikov V.E."/>
        </authorList>
    </citation>
    <scope>NUCLEOTIDE SEQUENCE [LARGE SCALE GENOMIC DNA]</scope>
    <source>
        <strain evidence="3 4">CSL7644-GEN</strain>
    </source>
</reference>
<evidence type="ECO:0000313" key="4">
    <source>
        <dbReference type="Proteomes" id="UP001207252"/>
    </source>
</evidence>
<evidence type="ECO:0000313" key="3">
    <source>
        <dbReference type="EMBL" id="MCV3754348.1"/>
    </source>
</evidence>
<dbReference type="Pfam" id="PF13306">
    <property type="entry name" value="LRR_5"/>
    <property type="match status" value="1"/>
</dbReference>
<keyword evidence="1" id="KW-0175">Coiled coil</keyword>
<feature type="signal peptide" evidence="2">
    <location>
        <begin position="1"/>
        <end position="19"/>
    </location>
</feature>
<feature type="chain" id="PRO_5045170651" evidence="2">
    <location>
        <begin position="20"/>
        <end position="730"/>
    </location>
</feature>
<sequence length="730" mass="82679">MKKKNLWWSIAGMSLVAIATGLAAFACKNPDKKPNDENAAKQKLLQEVQTHLAQVNQKNETISDLYQEVKDKISSLNSEFNQLIPRSNVLSNVTIKTLQTFKNKVETVLKNVDADVLKISVNNLNNAKNQVQVYINELNTDVKHNNYVQIIEQLKTVLNTNSVSNSDILINEKQIKALLVALSQAKIDKEKLLITQDTKENDQTTLVTLKEQLKLKVIEITNLLNDTHAHLPILQADDINNFLKQNHNTSQEIKKAIRVAQELLQKADKNIYADKLNTIKNGLETLAKTEDLAKNHPDIYNQLSNLVSTISQPIEPNTVENWRMRYDDHKNDLNKMRELIKRQEENTEQTKQRLVQEIQILLNQTTTKKESLSDAYQLLKEKLNSLTQEFTQLVPDTKDLTKLSIDQLQTLKNKISDLLNDISMQMLKLSQENLNTAKIKVLAYVNQLSQDPNSNNYFDIITQLNDTLKTNQIPRGDVISNEKQTKILLEALAQARIQKTNKDSEVPNALIINENNVQKYINDGYIIKNDEGKFLVYQLVKPIKDVQAIKWMLPDSFSILSTAKIINLDMPNVTTITNNAFAENETLKHVNIPNVTLIDENAFNYAFNLVSINMPKVIKIGRAAFESCNQLKSINIPNAILISDYAFTRCGNLANVNIPSATEIGANAFWNCKSLISVHMPKVTSIKQEAFAECSNLSFTHATLPNEMDEPLFNQIKQGKAWSVQTNSSN</sequence>
<dbReference type="Proteomes" id="UP001207252">
    <property type="component" value="Unassembled WGS sequence"/>
</dbReference>
<organism evidence="3 4">
    <name type="scientific">Ureaplasma zalophigenitalium</name>
    <dbReference type="NCBI Taxonomy" id="907723"/>
    <lineage>
        <taxon>Bacteria</taxon>
        <taxon>Bacillati</taxon>
        <taxon>Mycoplasmatota</taxon>
        <taxon>Mycoplasmoidales</taxon>
        <taxon>Mycoplasmoidaceae</taxon>
        <taxon>Ureaplasma</taxon>
    </lineage>
</organism>
<dbReference type="Gene3D" id="3.80.10.10">
    <property type="entry name" value="Ribonuclease Inhibitor"/>
    <property type="match status" value="1"/>
</dbReference>
<dbReference type="InterPro" id="IPR026906">
    <property type="entry name" value="LRR_5"/>
</dbReference>
<dbReference type="PROSITE" id="PS51257">
    <property type="entry name" value="PROKAR_LIPOPROTEIN"/>
    <property type="match status" value="1"/>
</dbReference>
<feature type="coiled-coil region" evidence="1">
    <location>
        <begin position="41"/>
        <end position="79"/>
    </location>
</feature>
<dbReference type="InterPro" id="IPR032675">
    <property type="entry name" value="LRR_dom_sf"/>
</dbReference>
<name>A0ABT3BQ65_9BACT</name>
<dbReference type="SUPFAM" id="SSF52058">
    <property type="entry name" value="L domain-like"/>
    <property type="match status" value="1"/>
</dbReference>
<keyword evidence="2" id="KW-0732">Signal</keyword>
<dbReference type="InterPro" id="IPR053139">
    <property type="entry name" value="Surface_bspA-like"/>
</dbReference>
<dbReference type="RefSeq" id="WP_263818152.1">
    <property type="nucleotide sequence ID" value="NZ_JAOXHJ010000009.1"/>
</dbReference>
<proteinExistence type="predicted"/>
<evidence type="ECO:0000256" key="1">
    <source>
        <dbReference type="SAM" id="Coils"/>
    </source>
</evidence>
<evidence type="ECO:0000256" key="2">
    <source>
        <dbReference type="SAM" id="SignalP"/>
    </source>
</evidence>
<gene>
    <name evidence="3" type="ORF">OF365_03075</name>
</gene>
<dbReference type="EMBL" id="JAOXHJ010000009">
    <property type="protein sequence ID" value="MCV3754348.1"/>
    <property type="molecule type" value="Genomic_DNA"/>
</dbReference>
<feature type="coiled-coil region" evidence="1">
    <location>
        <begin position="319"/>
        <end position="389"/>
    </location>
</feature>
<comment type="caution">
    <text evidence="3">The sequence shown here is derived from an EMBL/GenBank/DDBJ whole genome shotgun (WGS) entry which is preliminary data.</text>
</comment>
<protein>
    <submittedName>
        <fullName evidence="3">Leucine-rich repeat protein</fullName>
    </submittedName>
</protein>